<comment type="cofactor">
    <cofactor evidence="12">
        <name>[4Fe-4S] cluster</name>
        <dbReference type="ChEBI" id="CHEBI:49883"/>
    </cofactor>
    <text evidence="12">Binds 2 [4Fe-4S] clusters. Binds 1 [4Fe-4S] cluster coordinated with 3 cysteines and an exchangeable S-adenosyl-L-methionine and 1 [4Fe-4S] cluster coordinated with 3 cysteines and the GTP-derived substrate.</text>
</comment>
<dbReference type="GO" id="GO:0051539">
    <property type="term" value="F:4 iron, 4 sulfur cluster binding"/>
    <property type="evidence" value="ECO:0007669"/>
    <property type="project" value="UniProtKB-UniRule"/>
</dbReference>
<evidence type="ECO:0000256" key="7">
    <source>
        <dbReference type="ARBA" id="ARBA00023014"/>
    </source>
</evidence>
<feature type="binding site" evidence="12">
    <location>
        <position position="146"/>
    </location>
    <ligand>
        <name>S-adenosyl-L-methionine</name>
        <dbReference type="ChEBI" id="CHEBI:59789"/>
    </ligand>
</feature>
<keyword evidence="9 12" id="KW-0501">Molybdenum cofactor biosynthesis</keyword>
<feature type="binding site" evidence="12">
    <location>
        <position position="297"/>
    </location>
    <ligand>
        <name>[4Fe-4S] cluster</name>
        <dbReference type="ChEBI" id="CHEBI:49883"/>
        <label>2</label>
        <note>4Fe-4S-substrate</note>
    </ligand>
</feature>
<dbReference type="AlphaFoldDB" id="Q2SF68"/>
<dbReference type="SFLD" id="SFLDG01386">
    <property type="entry name" value="main_SPASM_domain-containing"/>
    <property type="match status" value="1"/>
</dbReference>
<dbReference type="InterPro" id="IPR050105">
    <property type="entry name" value="MoCo_biosynth_MoaA/MoaC"/>
</dbReference>
<protein>
    <recommendedName>
        <fullName evidence="1 12">GTP 3',8-cyclase</fullName>
        <ecNumber evidence="1 12">4.1.99.22</ecNumber>
    </recommendedName>
    <alternativeName>
        <fullName evidence="12">Molybdenum cofactor biosynthesis protein A</fullName>
    </alternativeName>
</protein>
<dbReference type="GO" id="GO:0061799">
    <property type="term" value="F:cyclic pyranopterin monophosphate synthase activity"/>
    <property type="evidence" value="ECO:0007669"/>
    <property type="project" value="TreeGrafter"/>
</dbReference>
<comment type="pathway">
    <text evidence="12">Cofactor biosynthesis; molybdopterin biosynthesis.</text>
</comment>
<dbReference type="SFLD" id="SFLDG01383">
    <property type="entry name" value="cyclic_pyranopterin_phosphate"/>
    <property type="match status" value="1"/>
</dbReference>
<keyword evidence="2 12" id="KW-0004">4Fe-4S</keyword>
<feature type="binding site" evidence="12">
    <location>
        <position position="183"/>
    </location>
    <ligand>
        <name>GTP</name>
        <dbReference type="ChEBI" id="CHEBI:37565"/>
    </ligand>
</feature>
<keyword evidence="5 12" id="KW-0547">Nucleotide-binding</keyword>
<feature type="binding site" evidence="12">
    <location>
        <position position="91"/>
    </location>
    <ligand>
        <name>GTP</name>
        <dbReference type="ChEBI" id="CHEBI:37565"/>
    </ligand>
</feature>
<dbReference type="Pfam" id="PF04055">
    <property type="entry name" value="Radical_SAM"/>
    <property type="match status" value="1"/>
</dbReference>
<dbReference type="SMART" id="SM00729">
    <property type="entry name" value="Elp3"/>
    <property type="match status" value="1"/>
</dbReference>
<dbReference type="InterPro" id="IPR010505">
    <property type="entry name" value="MoaA_twitch"/>
</dbReference>
<keyword evidence="15" id="KW-1185">Reference proteome</keyword>
<dbReference type="STRING" id="349521.HCH_03988"/>
<dbReference type="PROSITE" id="PS01305">
    <property type="entry name" value="MOAA_NIFB_PQQE"/>
    <property type="match status" value="1"/>
</dbReference>
<dbReference type="GO" id="GO:0046872">
    <property type="term" value="F:metal ion binding"/>
    <property type="evidence" value="ECO:0007669"/>
    <property type="project" value="UniProtKB-KW"/>
</dbReference>
<dbReference type="InterPro" id="IPR006638">
    <property type="entry name" value="Elp3/MiaA/NifB-like_rSAM"/>
</dbReference>
<keyword evidence="7 12" id="KW-0411">Iron-sulfur</keyword>
<dbReference type="EMBL" id="CP000155">
    <property type="protein sequence ID" value="ABC30706.1"/>
    <property type="molecule type" value="Genomic_DNA"/>
</dbReference>
<dbReference type="InterPro" id="IPR007197">
    <property type="entry name" value="rSAM"/>
</dbReference>
<organism evidence="14 15">
    <name type="scientific">Hahella chejuensis (strain KCTC 2396)</name>
    <dbReference type="NCBI Taxonomy" id="349521"/>
    <lineage>
        <taxon>Bacteria</taxon>
        <taxon>Pseudomonadati</taxon>
        <taxon>Pseudomonadota</taxon>
        <taxon>Gammaproteobacteria</taxon>
        <taxon>Oceanospirillales</taxon>
        <taxon>Hahellaceae</taxon>
        <taxon>Hahella</taxon>
    </lineage>
</organism>
<evidence type="ECO:0000313" key="15">
    <source>
        <dbReference type="Proteomes" id="UP000000238"/>
    </source>
</evidence>
<sequence>MNASASFKNRLRVTSVTDHMEASELNAPVLQDKFGRRLHYLRLSITDICNFRCNYCLPDGYQCKTEALPLTVSEIQTLTTAFAALGTRKVRITGGEPAIRRDLPQIISACAQTEGIRKAALTTNGYNLRKHIDAWAQAGLSALNVSVDSLDPQRFHAITGHDRLHAVLGGVDRALELGGLQVKLNSVLLRDYNGDQLTPFLEWVKDKPVAVRFIELMQTGDNAVFFRANHISGAEIAERLEQQGWTLVPKDIDAGPAQEYQHPDYRGRIGLIMPYSKDFCATCNRLRVSSQGKLHLCLFAEAGVNLRDHLRNGDVVGTVAAIRRAVEGKLPGHSLHEGFTGAMSHLAMLGG</sequence>
<dbReference type="EC" id="4.1.99.22" evidence="1 12"/>
<feature type="binding site" evidence="12">
    <location>
        <position position="122"/>
    </location>
    <ligand>
        <name>GTP</name>
        <dbReference type="ChEBI" id="CHEBI:37565"/>
    </ligand>
</feature>
<evidence type="ECO:0000256" key="8">
    <source>
        <dbReference type="ARBA" id="ARBA00023134"/>
    </source>
</evidence>
<dbReference type="SFLD" id="SFLDG01067">
    <property type="entry name" value="SPASM/twitch_domain_containing"/>
    <property type="match status" value="1"/>
</dbReference>
<dbReference type="SUPFAM" id="SSF102114">
    <property type="entry name" value="Radical SAM enzymes"/>
    <property type="match status" value="1"/>
</dbReference>
<comment type="catalytic activity">
    <reaction evidence="11 12">
        <text>GTP + AH2 + S-adenosyl-L-methionine = (8S)-3',8-cyclo-7,8-dihydroguanosine 5'-triphosphate + 5'-deoxyadenosine + L-methionine + A + H(+)</text>
        <dbReference type="Rhea" id="RHEA:49576"/>
        <dbReference type="ChEBI" id="CHEBI:13193"/>
        <dbReference type="ChEBI" id="CHEBI:15378"/>
        <dbReference type="ChEBI" id="CHEBI:17319"/>
        <dbReference type="ChEBI" id="CHEBI:17499"/>
        <dbReference type="ChEBI" id="CHEBI:37565"/>
        <dbReference type="ChEBI" id="CHEBI:57844"/>
        <dbReference type="ChEBI" id="CHEBI:59789"/>
        <dbReference type="ChEBI" id="CHEBI:131766"/>
        <dbReference type="EC" id="4.1.99.22"/>
    </reaction>
</comment>
<keyword evidence="8 12" id="KW-0342">GTP-binding</keyword>
<dbReference type="KEGG" id="hch:HCH_03988"/>
<dbReference type="InterPro" id="IPR000385">
    <property type="entry name" value="MoaA_NifB_PqqE_Fe-S-bd_CS"/>
</dbReference>
<dbReference type="GO" id="GO:0061798">
    <property type="term" value="F:GTP 3',8'-cyclase activity"/>
    <property type="evidence" value="ECO:0007669"/>
    <property type="project" value="UniProtKB-UniRule"/>
</dbReference>
<dbReference type="InterPro" id="IPR013785">
    <property type="entry name" value="Aldolase_TIM"/>
</dbReference>
<evidence type="ECO:0000256" key="1">
    <source>
        <dbReference type="ARBA" id="ARBA00012167"/>
    </source>
</evidence>
<feature type="binding site" evidence="12">
    <location>
        <position position="55"/>
    </location>
    <ligand>
        <name>S-adenosyl-L-methionine</name>
        <dbReference type="ChEBI" id="CHEBI:59789"/>
    </ligand>
</feature>
<keyword evidence="4 12" id="KW-0479">Metal-binding</keyword>
<evidence type="ECO:0000256" key="9">
    <source>
        <dbReference type="ARBA" id="ARBA00023150"/>
    </source>
</evidence>
<dbReference type="Pfam" id="PF06463">
    <property type="entry name" value="Mob_synth_C"/>
    <property type="match status" value="1"/>
</dbReference>
<dbReference type="CDD" id="cd21117">
    <property type="entry name" value="Twitch_MoaA"/>
    <property type="match status" value="1"/>
</dbReference>
<dbReference type="GO" id="GO:1904047">
    <property type="term" value="F:S-adenosyl-L-methionine binding"/>
    <property type="evidence" value="ECO:0007669"/>
    <property type="project" value="UniProtKB-UniRule"/>
</dbReference>
<dbReference type="UniPathway" id="UPA00344"/>
<feature type="binding site" evidence="12">
    <location>
        <position position="49"/>
    </location>
    <ligand>
        <name>[4Fe-4S] cluster</name>
        <dbReference type="ChEBI" id="CHEBI:49883"/>
        <label>1</label>
        <note>4Fe-4S-S-AdoMet</note>
    </ligand>
</feature>
<comment type="function">
    <text evidence="12">Catalyzes the cyclization of GTP to (8S)-3',8-cyclo-7,8-dihydroguanosine 5'-triphosphate.</text>
</comment>
<dbReference type="GO" id="GO:0005525">
    <property type="term" value="F:GTP binding"/>
    <property type="evidence" value="ECO:0007669"/>
    <property type="project" value="UniProtKB-UniRule"/>
</dbReference>
<feature type="binding site" evidence="12">
    <location>
        <position position="283"/>
    </location>
    <ligand>
        <name>[4Fe-4S] cluster</name>
        <dbReference type="ChEBI" id="CHEBI:49883"/>
        <label>2</label>
        <note>4Fe-4S-substrate</note>
    </ligand>
</feature>
<dbReference type="CDD" id="cd01335">
    <property type="entry name" value="Radical_SAM"/>
    <property type="match status" value="1"/>
</dbReference>
<comment type="similarity">
    <text evidence="12">Belongs to the radical SAM superfamily. MoaA family.</text>
</comment>
<dbReference type="InterPro" id="IPR058240">
    <property type="entry name" value="rSAM_sf"/>
</dbReference>
<feature type="binding site" evidence="12">
    <location>
        <position position="95"/>
    </location>
    <ligand>
        <name>S-adenosyl-L-methionine</name>
        <dbReference type="ChEBI" id="CHEBI:59789"/>
    </ligand>
</feature>
<evidence type="ECO:0000259" key="13">
    <source>
        <dbReference type="PROSITE" id="PS51918"/>
    </source>
</evidence>
<dbReference type="PROSITE" id="PS51918">
    <property type="entry name" value="RADICAL_SAM"/>
    <property type="match status" value="1"/>
</dbReference>
<name>Q2SF68_HAHCH</name>
<evidence type="ECO:0000256" key="11">
    <source>
        <dbReference type="ARBA" id="ARBA00048697"/>
    </source>
</evidence>
<dbReference type="PANTHER" id="PTHR22960:SF28">
    <property type="entry name" value="GTP 3',8-CYCLASE"/>
    <property type="match status" value="1"/>
</dbReference>
<dbReference type="SFLD" id="SFLDS00029">
    <property type="entry name" value="Radical_SAM"/>
    <property type="match status" value="1"/>
</dbReference>
<dbReference type="Proteomes" id="UP000000238">
    <property type="component" value="Chromosome"/>
</dbReference>
<evidence type="ECO:0000256" key="6">
    <source>
        <dbReference type="ARBA" id="ARBA00023004"/>
    </source>
</evidence>
<feature type="binding site" evidence="12">
    <location>
        <position position="53"/>
    </location>
    <ligand>
        <name>[4Fe-4S] cluster</name>
        <dbReference type="ChEBI" id="CHEBI:49883"/>
        <label>1</label>
        <note>4Fe-4S-S-AdoMet</note>
    </ligand>
</feature>
<evidence type="ECO:0000313" key="14">
    <source>
        <dbReference type="EMBL" id="ABC30706.1"/>
    </source>
</evidence>
<feature type="binding site" evidence="12">
    <location>
        <begin position="285"/>
        <end position="287"/>
    </location>
    <ligand>
        <name>GTP</name>
        <dbReference type="ChEBI" id="CHEBI:37565"/>
    </ligand>
</feature>
<evidence type="ECO:0000256" key="4">
    <source>
        <dbReference type="ARBA" id="ARBA00022723"/>
    </source>
</evidence>
<keyword evidence="10 12" id="KW-0456">Lyase</keyword>
<feature type="binding site" evidence="12">
    <location>
        <position position="217"/>
    </location>
    <ligand>
        <name>S-adenosyl-L-methionine</name>
        <dbReference type="ChEBI" id="CHEBI:59789"/>
    </ligand>
</feature>
<dbReference type="eggNOG" id="COG2896">
    <property type="taxonomic scope" value="Bacteria"/>
</dbReference>
<evidence type="ECO:0000256" key="10">
    <source>
        <dbReference type="ARBA" id="ARBA00023239"/>
    </source>
</evidence>
<feature type="binding site" evidence="12">
    <location>
        <position position="280"/>
    </location>
    <ligand>
        <name>[4Fe-4S] cluster</name>
        <dbReference type="ChEBI" id="CHEBI:49883"/>
        <label>2</label>
        <note>4Fe-4S-substrate</note>
    </ligand>
</feature>
<dbReference type="HOGENOM" id="CLU_009273_0_1_6"/>
<dbReference type="NCBIfam" id="TIGR02666">
    <property type="entry name" value="moaA"/>
    <property type="match status" value="1"/>
</dbReference>
<dbReference type="HAMAP" id="MF_01225_B">
    <property type="entry name" value="MoaA_B"/>
    <property type="match status" value="1"/>
</dbReference>
<dbReference type="InterPro" id="IPR013483">
    <property type="entry name" value="MoaA"/>
</dbReference>
<accession>Q2SF68</accession>
<dbReference type="InterPro" id="IPR040064">
    <property type="entry name" value="MoaA-like"/>
</dbReference>
<dbReference type="Gene3D" id="3.20.20.70">
    <property type="entry name" value="Aldolase class I"/>
    <property type="match status" value="1"/>
</dbReference>
<proteinExistence type="inferred from homology"/>
<dbReference type="PANTHER" id="PTHR22960">
    <property type="entry name" value="MOLYBDOPTERIN COFACTOR SYNTHESIS PROTEIN A"/>
    <property type="match status" value="1"/>
</dbReference>
<gene>
    <name evidence="12 14" type="primary">moaA</name>
    <name evidence="14" type="ordered locus">HCH_03988</name>
</gene>
<evidence type="ECO:0000256" key="12">
    <source>
        <dbReference type="HAMAP-Rule" id="MF_01225"/>
    </source>
</evidence>
<feature type="binding site" evidence="12">
    <location>
        <position position="42"/>
    </location>
    <ligand>
        <name>GTP</name>
        <dbReference type="ChEBI" id="CHEBI:37565"/>
    </ligand>
</feature>
<dbReference type="GO" id="GO:0006777">
    <property type="term" value="P:Mo-molybdopterin cofactor biosynthetic process"/>
    <property type="evidence" value="ECO:0007669"/>
    <property type="project" value="UniProtKB-UniRule"/>
</dbReference>
<comment type="subunit">
    <text evidence="12">Monomer and homodimer.</text>
</comment>
<evidence type="ECO:0000256" key="5">
    <source>
        <dbReference type="ARBA" id="ARBA00022741"/>
    </source>
</evidence>
<evidence type="ECO:0000256" key="2">
    <source>
        <dbReference type="ARBA" id="ARBA00022485"/>
    </source>
</evidence>
<feature type="domain" description="Radical SAM core" evidence="13">
    <location>
        <begin position="33"/>
        <end position="247"/>
    </location>
</feature>
<feature type="binding site" evidence="12">
    <location>
        <position position="56"/>
    </location>
    <ligand>
        <name>[4Fe-4S] cluster</name>
        <dbReference type="ChEBI" id="CHEBI:49883"/>
        <label>1</label>
        <note>4Fe-4S-S-AdoMet</note>
    </ligand>
</feature>
<keyword evidence="3 12" id="KW-0949">S-adenosyl-L-methionine</keyword>
<keyword evidence="6 12" id="KW-0408">Iron</keyword>
<reference evidence="14 15" key="1">
    <citation type="journal article" date="2005" name="Nucleic Acids Res.">
        <title>Genomic blueprint of Hahella chejuensis, a marine microbe producing an algicidal agent.</title>
        <authorList>
            <person name="Jeong H."/>
            <person name="Yim J.H."/>
            <person name="Lee C."/>
            <person name="Choi S.-H."/>
            <person name="Park Y.K."/>
            <person name="Yoon S.H."/>
            <person name="Hur C.-G."/>
            <person name="Kang H.-Y."/>
            <person name="Kim D."/>
            <person name="Lee H.H."/>
            <person name="Park K.H."/>
            <person name="Park S.-H."/>
            <person name="Park H.-S."/>
            <person name="Lee H.K."/>
            <person name="Oh T.K."/>
            <person name="Kim J.F."/>
        </authorList>
    </citation>
    <scope>NUCLEOTIDE SEQUENCE [LARGE SCALE GENOMIC DNA]</scope>
    <source>
        <strain evidence="14 15">KCTC 2396</strain>
    </source>
</reference>
<evidence type="ECO:0000256" key="3">
    <source>
        <dbReference type="ARBA" id="ARBA00022691"/>
    </source>
</evidence>